<evidence type="ECO:0008006" key="4">
    <source>
        <dbReference type="Google" id="ProtNLM"/>
    </source>
</evidence>
<protein>
    <recommendedName>
        <fullName evidence="4">NAD-specific glutamate dehydrogenase</fullName>
    </recommendedName>
</protein>
<evidence type="ECO:0000256" key="1">
    <source>
        <dbReference type="SAM" id="MobiDB-lite"/>
    </source>
</evidence>
<evidence type="ECO:0000313" key="3">
    <source>
        <dbReference type="Proteomes" id="UP000310108"/>
    </source>
</evidence>
<comment type="caution">
    <text evidence="2">The sequence shown here is derived from an EMBL/GenBank/DDBJ whole genome shotgun (WGS) entry which is preliminary data.</text>
</comment>
<dbReference type="AlphaFoldDB" id="A0A4U6XDG8"/>
<accession>A0A4U6XDG8</accession>
<keyword evidence="3" id="KW-1185">Reference proteome</keyword>
<sequence>MDFDVLGQGGHDAVLGDELHAVGDLVDEALVGAQVVAEEDLDAEQLARVVAAGGGEGLQLVAHGVVDVEGVAVVVDAAEVEEPGGGDEAQAAEGPRGPDLLGDGGHDELRDLAGGAEGDAGDAVHDGRVGEALHEGVAVAVNVDAVDGGQQGLDLVLHHLPDELAVDGVLHDLVDVLEAGELARVGHGGVAGVEQAELVLLELLDLVDALDDLDADLFKGRAAVGELVLDDPLHKGLGDDGPGVLDAEGVGQRRDVLGRGARGDAVDHGVGEGALVGDPAGDGRVAEAGEGLEHVARDGAVLLHVVAGHDGEGPQPAGVAPGHGGVEEAKGAEGLVRVLEVVADVRVVGLQLVGVLVVVVAALGDGQGDDVGVLVGHLGDDGLAVVGGVEERVDAADDGGGAALGGALDDGVEVVLGGEDVAHGGVVGPQADAADGPVALAVLLHQLVDVDGEVGAVEAADADVDDALLDGVAAAVRRRPHDAVAILLLLRGDDGQVVAAELEGLCAVRHSKPRG</sequence>
<gene>
    <name evidence="2" type="ORF">CTA1_5501</name>
</gene>
<organism evidence="2 3">
    <name type="scientific">Colletotrichum tanaceti</name>
    <dbReference type="NCBI Taxonomy" id="1306861"/>
    <lineage>
        <taxon>Eukaryota</taxon>
        <taxon>Fungi</taxon>
        <taxon>Dikarya</taxon>
        <taxon>Ascomycota</taxon>
        <taxon>Pezizomycotina</taxon>
        <taxon>Sordariomycetes</taxon>
        <taxon>Hypocreomycetidae</taxon>
        <taxon>Glomerellales</taxon>
        <taxon>Glomerellaceae</taxon>
        <taxon>Colletotrichum</taxon>
        <taxon>Colletotrichum destructivum species complex</taxon>
    </lineage>
</organism>
<dbReference type="EMBL" id="PJEX01000173">
    <property type="protein sequence ID" value="TKW53675.1"/>
    <property type="molecule type" value="Genomic_DNA"/>
</dbReference>
<dbReference type="Proteomes" id="UP000310108">
    <property type="component" value="Unassembled WGS sequence"/>
</dbReference>
<name>A0A4U6XDG8_9PEZI</name>
<reference evidence="2 3" key="1">
    <citation type="journal article" date="2019" name="PLoS ONE">
        <title>Comparative genome analysis indicates high evolutionary potential of pathogenicity genes in Colletotrichum tanaceti.</title>
        <authorList>
            <person name="Lelwala R.V."/>
            <person name="Korhonen P.K."/>
            <person name="Young N.D."/>
            <person name="Scott J.B."/>
            <person name="Ades P.A."/>
            <person name="Gasser R.B."/>
            <person name="Taylor P.W.J."/>
        </authorList>
    </citation>
    <scope>NUCLEOTIDE SEQUENCE [LARGE SCALE GENOMIC DNA]</scope>
    <source>
        <strain evidence="2">BRIP57314</strain>
    </source>
</reference>
<evidence type="ECO:0000313" key="2">
    <source>
        <dbReference type="EMBL" id="TKW53675.1"/>
    </source>
</evidence>
<proteinExistence type="predicted"/>
<feature type="region of interest" description="Disordered" evidence="1">
    <location>
        <begin position="82"/>
        <end position="124"/>
    </location>
</feature>